<evidence type="ECO:0000256" key="1">
    <source>
        <dbReference type="ARBA" id="ARBA00000085"/>
    </source>
</evidence>
<evidence type="ECO:0000256" key="3">
    <source>
        <dbReference type="ARBA" id="ARBA00012438"/>
    </source>
</evidence>
<evidence type="ECO:0000256" key="5">
    <source>
        <dbReference type="ARBA" id="ARBA00022679"/>
    </source>
</evidence>
<keyword evidence="4" id="KW-0597">Phosphoprotein</keyword>
<dbReference type="SUPFAM" id="SSF55785">
    <property type="entry name" value="PYP-like sensor domain (PAS domain)"/>
    <property type="match status" value="1"/>
</dbReference>
<comment type="catalytic activity">
    <reaction evidence="1">
        <text>ATP + protein L-histidine = ADP + protein N-phospho-L-histidine.</text>
        <dbReference type="EC" id="2.7.13.3"/>
    </reaction>
</comment>
<dbReference type="CDD" id="cd00130">
    <property type="entry name" value="PAS"/>
    <property type="match status" value="1"/>
</dbReference>
<dbReference type="InterPro" id="IPR050736">
    <property type="entry name" value="Sensor_HK_Regulatory"/>
</dbReference>
<dbReference type="PROSITE" id="PS50109">
    <property type="entry name" value="HIS_KIN"/>
    <property type="match status" value="1"/>
</dbReference>
<feature type="domain" description="PAS" evidence="9">
    <location>
        <begin position="13"/>
        <end position="48"/>
    </location>
</feature>
<gene>
    <name evidence="10" type="ORF">AVDCRST_MAG21-1035</name>
</gene>
<sequence length="350" mass="38228">MRSVDERPPLDPEDLPDGVLVADAAGQVYIANQMAARLLGVARSELIGAHLTDAMALDDRRGNEWCDCVRPYDGFNLRTTLTEQEWHTVDGRALLVTARLCRDKPAGAVQQVAVGLRDARVRARLEREHSELVATVAHELRSPLTGVKGFTATLLSRWDRFTDSQRRLMLQTVDSDADRLSRLIGELLDVARIDLGRLQVRAEPADLEALVRRVLDNIAAGTSRQVRLSSEQPLPTVWVDVDRLTQVITNLVENALRHGGGTADVLLRGMDGGVQLIVDDDGPGVPVELRTRVFTRFWTSGGKGGTGLGLYIVAGVVDAHRGRINISDAPSGGARVEVWLPRNEPEVLAG</sequence>
<dbReference type="InterPro" id="IPR005467">
    <property type="entry name" value="His_kinase_dom"/>
</dbReference>
<dbReference type="InterPro" id="IPR036097">
    <property type="entry name" value="HisK_dim/P_sf"/>
</dbReference>
<dbReference type="Gene3D" id="1.10.287.130">
    <property type="match status" value="1"/>
</dbReference>
<dbReference type="SUPFAM" id="SSF55874">
    <property type="entry name" value="ATPase domain of HSP90 chaperone/DNA topoisomerase II/histidine kinase"/>
    <property type="match status" value="1"/>
</dbReference>
<dbReference type="EC" id="2.7.13.3" evidence="3"/>
<feature type="domain" description="Histidine kinase" evidence="8">
    <location>
        <begin position="135"/>
        <end position="344"/>
    </location>
</feature>
<accession>A0A6J4N6C5</accession>
<keyword evidence="7" id="KW-0902">Two-component regulatory system</keyword>
<comment type="subcellular location">
    <subcellularLocation>
        <location evidence="2">Cell membrane</location>
    </subcellularLocation>
</comment>
<dbReference type="SMART" id="SM00387">
    <property type="entry name" value="HATPase_c"/>
    <property type="match status" value="1"/>
</dbReference>
<dbReference type="Gene3D" id="3.30.565.10">
    <property type="entry name" value="Histidine kinase-like ATPase, C-terminal domain"/>
    <property type="match status" value="1"/>
</dbReference>
<dbReference type="PROSITE" id="PS50112">
    <property type="entry name" value="PAS"/>
    <property type="match status" value="1"/>
</dbReference>
<reference evidence="10" key="1">
    <citation type="submission" date="2020-02" db="EMBL/GenBank/DDBJ databases">
        <authorList>
            <person name="Meier V. D."/>
        </authorList>
    </citation>
    <scope>NUCLEOTIDE SEQUENCE</scope>
    <source>
        <strain evidence="10">AVDCRST_MAG21</strain>
    </source>
</reference>
<dbReference type="InterPro" id="IPR035965">
    <property type="entry name" value="PAS-like_dom_sf"/>
</dbReference>
<dbReference type="SUPFAM" id="SSF47384">
    <property type="entry name" value="Homodimeric domain of signal transducing histidine kinase"/>
    <property type="match status" value="1"/>
</dbReference>
<dbReference type="InterPro" id="IPR003661">
    <property type="entry name" value="HisK_dim/P_dom"/>
</dbReference>
<dbReference type="Pfam" id="PF00989">
    <property type="entry name" value="PAS"/>
    <property type="match status" value="1"/>
</dbReference>
<evidence type="ECO:0000256" key="6">
    <source>
        <dbReference type="ARBA" id="ARBA00022777"/>
    </source>
</evidence>
<evidence type="ECO:0000313" key="10">
    <source>
        <dbReference type="EMBL" id="CAA9375523.1"/>
    </source>
</evidence>
<dbReference type="GO" id="GO:0000155">
    <property type="term" value="F:phosphorelay sensor kinase activity"/>
    <property type="evidence" value="ECO:0007669"/>
    <property type="project" value="InterPro"/>
</dbReference>
<dbReference type="SMART" id="SM00091">
    <property type="entry name" value="PAS"/>
    <property type="match status" value="1"/>
</dbReference>
<dbReference type="GO" id="GO:0006355">
    <property type="term" value="P:regulation of DNA-templated transcription"/>
    <property type="evidence" value="ECO:0007669"/>
    <property type="project" value="InterPro"/>
</dbReference>
<dbReference type="Gene3D" id="3.30.450.20">
    <property type="entry name" value="PAS domain"/>
    <property type="match status" value="1"/>
</dbReference>
<dbReference type="SMART" id="SM00388">
    <property type="entry name" value="HisKA"/>
    <property type="match status" value="1"/>
</dbReference>
<dbReference type="AlphaFoldDB" id="A0A6J4N6C5"/>
<organism evidence="10">
    <name type="scientific">uncultured Nocardioidaceae bacterium</name>
    <dbReference type="NCBI Taxonomy" id="253824"/>
    <lineage>
        <taxon>Bacteria</taxon>
        <taxon>Bacillati</taxon>
        <taxon>Actinomycetota</taxon>
        <taxon>Actinomycetes</taxon>
        <taxon>Propionibacteriales</taxon>
        <taxon>Nocardioidaceae</taxon>
        <taxon>environmental samples</taxon>
    </lineage>
</organism>
<evidence type="ECO:0000259" key="8">
    <source>
        <dbReference type="PROSITE" id="PS50109"/>
    </source>
</evidence>
<keyword evidence="5" id="KW-0808">Transferase</keyword>
<dbReference type="InterPro" id="IPR004358">
    <property type="entry name" value="Sig_transdc_His_kin-like_C"/>
</dbReference>
<dbReference type="CDD" id="cd00082">
    <property type="entry name" value="HisKA"/>
    <property type="match status" value="1"/>
</dbReference>
<evidence type="ECO:0000259" key="9">
    <source>
        <dbReference type="PROSITE" id="PS50112"/>
    </source>
</evidence>
<dbReference type="InterPro" id="IPR003594">
    <property type="entry name" value="HATPase_dom"/>
</dbReference>
<name>A0A6J4N6C5_9ACTN</name>
<evidence type="ECO:0000256" key="4">
    <source>
        <dbReference type="ARBA" id="ARBA00022553"/>
    </source>
</evidence>
<dbReference type="InterPro" id="IPR000014">
    <property type="entry name" value="PAS"/>
</dbReference>
<dbReference type="GO" id="GO:0005886">
    <property type="term" value="C:plasma membrane"/>
    <property type="evidence" value="ECO:0007669"/>
    <property type="project" value="UniProtKB-SubCell"/>
</dbReference>
<proteinExistence type="predicted"/>
<dbReference type="PANTHER" id="PTHR43711">
    <property type="entry name" value="TWO-COMPONENT HISTIDINE KINASE"/>
    <property type="match status" value="1"/>
</dbReference>
<protein>
    <recommendedName>
        <fullName evidence="3">histidine kinase</fullName>
        <ecNumber evidence="3">2.7.13.3</ecNumber>
    </recommendedName>
</protein>
<dbReference type="InterPro" id="IPR036890">
    <property type="entry name" value="HATPase_C_sf"/>
</dbReference>
<evidence type="ECO:0000256" key="7">
    <source>
        <dbReference type="ARBA" id="ARBA00023012"/>
    </source>
</evidence>
<dbReference type="PANTHER" id="PTHR43711:SF1">
    <property type="entry name" value="HISTIDINE KINASE 1"/>
    <property type="match status" value="1"/>
</dbReference>
<dbReference type="Pfam" id="PF00512">
    <property type="entry name" value="HisKA"/>
    <property type="match status" value="1"/>
</dbReference>
<dbReference type="PRINTS" id="PR00344">
    <property type="entry name" value="BCTRLSENSOR"/>
</dbReference>
<dbReference type="Pfam" id="PF02518">
    <property type="entry name" value="HATPase_c"/>
    <property type="match status" value="1"/>
</dbReference>
<keyword evidence="6" id="KW-0418">Kinase</keyword>
<dbReference type="InterPro" id="IPR013767">
    <property type="entry name" value="PAS_fold"/>
</dbReference>
<dbReference type="EMBL" id="CADCUL010000112">
    <property type="protein sequence ID" value="CAA9375523.1"/>
    <property type="molecule type" value="Genomic_DNA"/>
</dbReference>
<evidence type="ECO:0000256" key="2">
    <source>
        <dbReference type="ARBA" id="ARBA00004236"/>
    </source>
</evidence>